<dbReference type="EMBL" id="AP025943">
    <property type="protein sequence ID" value="BDL43142.1"/>
    <property type="molecule type" value="Genomic_DNA"/>
</dbReference>
<gene>
    <name evidence="1" type="ORF">Abiwalacus_07160</name>
</gene>
<dbReference type="Pfam" id="PF08843">
    <property type="entry name" value="AbiEii"/>
    <property type="match status" value="1"/>
</dbReference>
<sequence length="300" mass="34837">MNNPSVYLKNLSKASGTPYSLLCRHYAMERFLHRLGLSRHSHSFYLKGGMLLMGWGSSSARPTLDIDLLGHIANTPNTIIKVFREILRTQPQVQDGVSFLTDIEVREITKEALYTGLRVQFTAQVQSEKIPMKVDIGFGDDLYPEAMELQYPALVPEMPPATVRCYSKESLIAEKWQAMVQLGSFNSRMKDFYDLWMLSREHTFHLSVLKEAIRRTFSHRSTDWNAYLNLKDDTYCRLQQPEWAAFVRKMKAAAFQRKLNIELPSIQFADVLETILDWLEPVMMTDAEARWIPGKHWERR</sequence>
<proteinExistence type="predicted"/>
<keyword evidence="2" id="KW-1185">Reference proteome</keyword>
<accession>A0ABN6QIY1</accession>
<dbReference type="Proteomes" id="UP001062263">
    <property type="component" value="Chromosome"/>
</dbReference>
<evidence type="ECO:0000313" key="1">
    <source>
        <dbReference type="EMBL" id="BDL43142.1"/>
    </source>
</evidence>
<protein>
    <recommendedName>
        <fullName evidence="3">Nucleotidyl transferase AbiEii/AbiGii toxin family protein</fullName>
    </recommendedName>
</protein>
<dbReference type="RefSeq" id="WP_215434535.1">
    <property type="nucleotide sequence ID" value="NZ_AP025943.1"/>
</dbReference>
<name>A0ABN6QIY1_9BACT</name>
<dbReference type="InterPro" id="IPR014942">
    <property type="entry name" value="AbiEii"/>
</dbReference>
<evidence type="ECO:0008006" key="3">
    <source>
        <dbReference type="Google" id="ProtNLM"/>
    </source>
</evidence>
<reference evidence="1" key="1">
    <citation type="submission" date="2022-06" db="EMBL/GenBank/DDBJ databases">
        <title>Akkermansia biwalacus sp. nov., an anaerobic mucin-degrading bacterium isolated from human intestine.</title>
        <authorList>
            <person name="Kobayashi Y."/>
            <person name="Inoue S."/>
            <person name="Kawahara T."/>
            <person name="Kohda N."/>
        </authorList>
    </citation>
    <scope>NUCLEOTIDE SEQUENCE</scope>
    <source>
        <strain evidence="1">WON2089</strain>
    </source>
</reference>
<organism evidence="1 2">
    <name type="scientific">Akkermansia biwaensis</name>
    <dbReference type="NCBI Taxonomy" id="2946555"/>
    <lineage>
        <taxon>Bacteria</taxon>
        <taxon>Pseudomonadati</taxon>
        <taxon>Verrucomicrobiota</taxon>
        <taxon>Verrucomicrobiia</taxon>
        <taxon>Verrucomicrobiales</taxon>
        <taxon>Akkermansiaceae</taxon>
        <taxon>Akkermansia</taxon>
    </lineage>
</organism>
<evidence type="ECO:0000313" key="2">
    <source>
        <dbReference type="Proteomes" id="UP001062263"/>
    </source>
</evidence>